<dbReference type="EMBL" id="CP002771">
    <property type="protein sequence ID" value="AEF53143.1"/>
    <property type="molecule type" value="Genomic_DNA"/>
</dbReference>
<evidence type="ECO:0000313" key="5">
    <source>
        <dbReference type="Proteomes" id="UP000009230"/>
    </source>
</evidence>
<dbReference type="OrthoDB" id="20590at2"/>
<reference evidence="4 5" key="1">
    <citation type="journal article" date="2012" name="Stand. Genomic Sci.">
        <title>Complete genome sequence of Marinomonas posidonica type strain (IVIA-Po-181(T)).</title>
        <authorList>
            <person name="Lucas-Elio P."/>
            <person name="Goodwin L."/>
            <person name="Woyke T."/>
            <person name="Pitluck S."/>
            <person name="Nolan M."/>
            <person name="Kyrpides N.C."/>
            <person name="Detter J.C."/>
            <person name="Copeland A."/>
            <person name="Lu M."/>
            <person name="Bruce D."/>
            <person name="Detter C."/>
            <person name="Tapia R."/>
            <person name="Han S."/>
            <person name="Land M.L."/>
            <person name="Ivanova N."/>
            <person name="Mikhailova N."/>
            <person name="Johnston A.W."/>
            <person name="Sanchez-Amat A."/>
        </authorList>
    </citation>
    <scope>NUCLEOTIDE SEQUENCE [LARGE SCALE GENOMIC DNA]</scope>
    <source>
        <strain evidence="5">CECT 7376 / NCIMB 14433 / IVIA-Po-181</strain>
    </source>
</reference>
<feature type="domain" description="Ketoreductase" evidence="3">
    <location>
        <begin position="4"/>
        <end position="193"/>
    </location>
</feature>
<dbReference type="PANTHER" id="PTHR48107">
    <property type="entry name" value="NADPH-DEPENDENT ALDEHYDE REDUCTASE-LIKE PROTEIN, CHLOROPLASTIC-RELATED"/>
    <property type="match status" value="1"/>
</dbReference>
<dbReference type="SUPFAM" id="SSF51735">
    <property type="entry name" value="NAD(P)-binding Rossmann-fold domains"/>
    <property type="match status" value="1"/>
</dbReference>
<dbReference type="PRINTS" id="PR00080">
    <property type="entry name" value="SDRFAMILY"/>
</dbReference>
<dbReference type="InterPro" id="IPR020904">
    <property type="entry name" value="Sc_DH/Rdtase_CS"/>
</dbReference>
<dbReference type="eggNOG" id="COG1028">
    <property type="taxonomic scope" value="Bacteria"/>
</dbReference>
<dbReference type="SMART" id="SM00822">
    <property type="entry name" value="PKS_KR"/>
    <property type="match status" value="1"/>
</dbReference>
<protein>
    <submittedName>
        <fullName evidence="4">3-oxoacyl-(Acyl-carrier-protein) reductase</fullName>
        <ecNumber evidence="4">1.1.1.100</ecNumber>
    </submittedName>
</protein>
<evidence type="ECO:0000259" key="3">
    <source>
        <dbReference type="SMART" id="SM00822"/>
    </source>
</evidence>
<dbReference type="GO" id="GO:0004316">
    <property type="term" value="F:3-oxoacyl-[acyl-carrier-protein] reductase (NADPH) activity"/>
    <property type="evidence" value="ECO:0007669"/>
    <property type="project" value="UniProtKB-EC"/>
</dbReference>
<dbReference type="PRINTS" id="PR00081">
    <property type="entry name" value="GDHRDH"/>
</dbReference>
<proteinExistence type="inferred from homology"/>
<dbReference type="RefSeq" id="WP_013794620.1">
    <property type="nucleotide sequence ID" value="NC_015559.1"/>
</dbReference>
<dbReference type="FunFam" id="3.40.50.720:FF:000084">
    <property type="entry name" value="Short-chain dehydrogenase reductase"/>
    <property type="match status" value="1"/>
</dbReference>
<sequence length="247" mass="26747">MSTPIVLITGGSRGIGAATARLAARQGFHVVINYQHNQARAEQLVNEIRATNGLAECLQADISNQQDAQQLFDTILEQWGPISALVNNAGILEQQSDFIDITPERWHRVFATNVFGTMLCCQHAITHMRDHHLKGSIVNVSSLASVFGSPHEYVDYAASKGAIDSFTKGLAKEMAAQGIRVNCVRPGSIYTEMHADGGEANRVDRLAPNIPMQRGGQAEEVAEAIVWLLSEKASYCTGSFLDVAGGR</sequence>
<dbReference type="EC" id="1.1.1.100" evidence="4"/>
<dbReference type="HOGENOM" id="CLU_010194_1_3_6"/>
<dbReference type="InterPro" id="IPR057326">
    <property type="entry name" value="KR_dom"/>
</dbReference>
<dbReference type="InterPro" id="IPR002347">
    <property type="entry name" value="SDR_fam"/>
</dbReference>
<dbReference type="Pfam" id="PF13561">
    <property type="entry name" value="adh_short_C2"/>
    <property type="match status" value="1"/>
</dbReference>
<dbReference type="KEGG" id="mpc:Mar181_0074"/>
<evidence type="ECO:0000256" key="1">
    <source>
        <dbReference type="ARBA" id="ARBA00006484"/>
    </source>
</evidence>
<evidence type="ECO:0000313" key="4">
    <source>
        <dbReference type="EMBL" id="AEF53143.1"/>
    </source>
</evidence>
<gene>
    <name evidence="4" type="ordered locus">Mar181_0074</name>
</gene>
<accession>F6CZ16</accession>
<keyword evidence="2 4" id="KW-0560">Oxidoreductase</keyword>
<comment type="similarity">
    <text evidence="1">Belongs to the short-chain dehydrogenases/reductases (SDR) family.</text>
</comment>
<name>F6CZ16_MARPP</name>
<dbReference type="Gene3D" id="3.40.50.720">
    <property type="entry name" value="NAD(P)-binding Rossmann-like Domain"/>
    <property type="match status" value="1"/>
</dbReference>
<organism evidence="4 5">
    <name type="scientific">Marinomonas posidonica (strain CECT 7376 / NCIMB 14433 / IVIA-Po-181)</name>
    <dbReference type="NCBI Taxonomy" id="491952"/>
    <lineage>
        <taxon>Bacteria</taxon>
        <taxon>Pseudomonadati</taxon>
        <taxon>Pseudomonadota</taxon>
        <taxon>Gammaproteobacteria</taxon>
        <taxon>Oceanospirillales</taxon>
        <taxon>Oceanospirillaceae</taxon>
        <taxon>Marinomonas</taxon>
    </lineage>
</organism>
<dbReference type="AlphaFoldDB" id="F6CZ16"/>
<dbReference type="NCBIfam" id="NF009466">
    <property type="entry name" value="PRK12826.1-2"/>
    <property type="match status" value="1"/>
</dbReference>
<dbReference type="NCBIfam" id="NF005559">
    <property type="entry name" value="PRK07231.1"/>
    <property type="match status" value="1"/>
</dbReference>
<keyword evidence="5" id="KW-1185">Reference proteome</keyword>
<dbReference type="CDD" id="cd05233">
    <property type="entry name" value="SDR_c"/>
    <property type="match status" value="1"/>
</dbReference>
<dbReference type="Proteomes" id="UP000009230">
    <property type="component" value="Chromosome"/>
</dbReference>
<dbReference type="PANTHER" id="PTHR48107:SF7">
    <property type="entry name" value="RE15974P"/>
    <property type="match status" value="1"/>
</dbReference>
<dbReference type="InterPro" id="IPR036291">
    <property type="entry name" value="NAD(P)-bd_dom_sf"/>
</dbReference>
<evidence type="ECO:0000256" key="2">
    <source>
        <dbReference type="ARBA" id="ARBA00023002"/>
    </source>
</evidence>
<dbReference type="PROSITE" id="PS00061">
    <property type="entry name" value="ADH_SHORT"/>
    <property type="match status" value="1"/>
</dbReference>
<dbReference type="STRING" id="491952.Mar181_0074"/>